<evidence type="ECO:0000313" key="2">
    <source>
        <dbReference type="Proteomes" id="UP000314294"/>
    </source>
</evidence>
<protein>
    <submittedName>
        <fullName evidence="1">Uncharacterized protein</fullName>
    </submittedName>
</protein>
<name>A0A4Z2HXM9_9TELE</name>
<accession>A0A4Z2HXM9</accession>
<proteinExistence type="predicted"/>
<dbReference type="EMBL" id="SRLO01000171">
    <property type="protein sequence ID" value="TNN69784.1"/>
    <property type="molecule type" value="Genomic_DNA"/>
</dbReference>
<dbReference type="Proteomes" id="UP000314294">
    <property type="component" value="Unassembled WGS sequence"/>
</dbReference>
<comment type="caution">
    <text evidence="1">The sequence shown here is derived from an EMBL/GenBank/DDBJ whole genome shotgun (WGS) entry which is preliminary data.</text>
</comment>
<keyword evidence="2" id="KW-1185">Reference proteome</keyword>
<evidence type="ECO:0000313" key="1">
    <source>
        <dbReference type="EMBL" id="TNN69784.1"/>
    </source>
</evidence>
<organism evidence="1 2">
    <name type="scientific">Liparis tanakae</name>
    <name type="common">Tanaka's snailfish</name>
    <dbReference type="NCBI Taxonomy" id="230148"/>
    <lineage>
        <taxon>Eukaryota</taxon>
        <taxon>Metazoa</taxon>
        <taxon>Chordata</taxon>
        <taxon>Craniata</taxon>
        <taxon>Vertebrata</taxon>
        <taxon>Euteleostomi</taxon>
        <taxon>Actinopterygii</taxon>
        <taxon>Neopterygii</taxon>
        <taxon>Teleostei</taxon>
        <taxon>Neoteleostei</taxon>
        <taxon>Acanthomorphata</taxon>
        <taxon>Eupercaria</taxon>
        <taxon>Perciformes</taxon>
        <taxon>Cottioidei</taxon>
        <taxon>Cottales</taxon>
        <taxon>Liparidae</taxon>
        <taxon>Liparis</taxon>
    </lineage>
</organism>
<dbReference type="AlphaFoldDB" id="A0A4Z2HXM9"/>
<sequence length="299" mass="33381">MISPLRYHDSSYSSEPLTLQDRDTLLPTLPFTFRGLTTAFKGSKHRNKRHTSRTHACEAHLSAPSYNNTIDPNTLLRNLHYQTAVVSLGRDCERKGVFQFRHGSWKEAVTESMKLCNSSQALCRKALTLSPEQSQCTVDHLANCGRGKSRAMQTAEREMHSHSKAHCIIIPRPELTVTSNNSSAVQWQEPMKGRLSDLHFRIHRFDVDILTPNLARGVLGSAVVCVVVDQLAEAGRQEVKDLEGSIGVDMADARDIVDLLAGRQIPAQRGRRRATSRTGHRGPCGAGKYYLLQRCIDKI</sequence>
<reference evidence="1 2" key="1">
    <citation type="submission" date="2019-03" db="EMBL/GenBank/DDBJ databases">
        <title>First draft genome of Liparis tanakae, snailfish: a comprehensive survey of snailfish specific genes.</title>
        <authorList>
            <person name="Kim W."/>
            <person name="Song I."/>
            <person name="Jeong J.-H."/>
            <person name="Kim D."/>
            <person name="Kim S."/>
            <person name="Ryu S."/>
            <person name="Song J.Y."/>
            <person name="Lee S.K."/>
        </authorList>
    </citation>
    <scope>NUCLEOTIDE SEQUENCE [LARGE SCALE GENOMIC DNA]</scope>
    <source>
        <tissue evidence="1">Muscle</tissue>
    </source>
</reference>
<gene>
    <name evidence="1" type="ORF">EYF80_020016</name>
</gene>